<proteinExistence type="predicted"/>
<protein>
    <submittedName>
        <fullName evidence="1">Uncharacterized protein</fullName>
    </submittedName>
</protein>
<gene>
    <name evidence="1" type="ORF">NM688_g2743</name>
</gene>
<sequence>MPQIFTTEYKGPALEKPIKVTVNTGLFIDGKFVDPIEKGTIDVIDPTNGKKIVDVAAGTAKDIDVAVEAAQRAFKTVWGTKTPGVERGRLMNKLADLMEQNIHEISAIEAVDGGKLFIHALTVDVQQAISNMRYFAGWADKLQGKTIETDDSKFAYTRHEPIGVCGCIVPWNFPIMITSWKLGPALATGNTIILKPSELTPLSALKFAELASQAGFPPGVINVVPGYGSTAGQAISEHPLIRKVSFTGSTLTGRKIMEAAAKTNMKRVTLELGGKNPNIVFDDADLAQAVKWSTLGIFHHNGQMCAAGSRIFVQEGIYDKFMHAFTEASRTLQPGSTFDASPTVQGPIISQTQFDRVMNYIASGKSDGAKVHTGGDRIGKQGFFVQPTIFTEAKPDMKIVREEIFGPVAVVVKFKTEEDVIAMANDTSYGLASNVFTTNLARATRISNALEAGSVYVNMASVPDFRVPFGGYKQSGQGKEMGEYALEAYTQQVQRKQLPGRPRRRRPDGVGVALDEETVDEDTTEDDTVEDDTDDIIDDDVIVAEEGVDDVAEDDRDGVMEDDVEEMMDDDFVDVADDGFADVEEECLEDVEEEDVTECRTDEEEDDEPALLDSIVDEDDATELEEAGSEDVEALE</sequence>
<accession>A0ACC1T7M5</accession>
<comment type="caution">
    <text evidence="1">The sequence shown here is derived from an EMBL/GenBank/DDBJ whole genome shotgun (WGS) entry which is preliminary data.</text>
</comment>
<dbReference type="EMBL" id="JANHOG010000362">
    <property type="protein sequence ID" value="KAJ3555132.1"/>
    <property type="molecule type" value="Genomic_DNA"/>
</dbReference>
<reference evidence="1" key="1">
    <citation type="submission" date="2022-07" db="EMBL/GenBank/DDBJ databases">
        <title>Genome Sequence of Phlebia brevispora.</title>
        <authorList>
            <person name="Buettner E."/>
        </authorList>
    </citation>
    <scope>NUCLEOTIDE SEQUENCE</scope>
    <source>
        <strain evidence="1">MPL23</strain>
    </source>
</reference>
<keyword evidence="2" id="KW-1185">Reference proteome</keyword>
<name>A0ACC1T7M5_9APHY</name>
<dbReference type="Proteomes" id="UP001148662">
    <property type="component" value="Unassembled WGS sequence"/>
</dbReference>
<evidence type="ECO:0000313" key="2">
    <source>
        <dbReference type="Proteomes" id="UP001148662"/>
    </source>
</evidence>
<evidence type="ECO:0000313" key="1">
    <source>
        <dbReference type="EMBL" id="KAJ3555132.1"/>
    </source>
</evidence>
<organism evidence="1 2">
    <name type="scientific">Phlebia brevispora</name>
    <dbReference type="NCBI Taxonomy" id="194682"/>
    <lineage>
        <taxon>Eukaryota</taxon>
        <taxon>Fungi</taxon>
        <taxon>Dikarya</taxon>
        <taxon>Basidiomycota</taxon>
        <taxon>Agaricomycotina</taxon>
        <taxon>Agaricomycetes</taxon>
        <taxon>Polyporales</taxon>
        <taxon>Meruliaceae</taxon>
        <taxon>Phlebia</taxon>
    </lineage>
</organism>